<evidence type="ECO:0000256" key="4">
    <source>
        <dbReference type="ARBA" id="ARBA00023136"/>
    </source>
</evidence>
<feature type="region of interest" description="Disordered" evidence="6">
    <location>
        <begin position="57"/>
        <end position="306"/>
    </location>
</feature>
<evidence type="ECO:0000256" key="7">
    <source>
        <dbReference type="SAM" id="SignalP"/>
    </source>
</evidence>
<dbReference type="PANTHER" id="PTHR30026:SF23">
    <property type="entry name" value="TO APRF-PUTATIVE OUTER MEMBRANE EFFLUX PROTEIN OR SECRETED ALKALINE PHOSPHATASE-RELATED"/>
    <property type="match status" value="1"/>
</dbReference>
<dbReference type="EMBL" id="CP036318">
    <property type="protein sequence ID" value="QDV56558.1"/>
    <property type="molecule type" value="Genomic_DNA"/>
</dbReference>
<feature type="compositionally biased region" description="Polar residues" evidence="6">
    <location>
        <begin position="177"/>
        <end position="188"/>
    </location>
</feature>
<keyword evidence="2" id="KW-1134">Transmembrane beta strand</keyword>
<evidence type="ECO:0000256" key="1">
    <source>
        <dbReference type="ARBA" id="ARBA00004442"/>
    </source>
</evidence>
<feature type="chain" id="PRO_5021840781" evidence="7">
    <location>
        <begin position="23"/>
        <end position="870"/>
    </location>
</feature>
<comment type="subcellular location">
    <subcellularLocation>
        <location evidence="1">Cell outer membrane</location>
    </subcellularLocation>
</comment>
<gene>
    <name evidence="8" type="ORF">Mal33_25500</name>
</gene>
<sequence length="870" mass="94799" precursor="true">MQVIHKIIATFSIALPLGFAAAGDPVNPLAPVIGSDQSMQLWNRPAPVNRPAAARTALGYPAPAPPRHSGTSLGRPLPKRVQRVREPATPKPSATFVPAAVRLSIALNGPAPPEDETPSPSDRLPASVLTQDSTSQPQEVAPSQPAENEQPPADEAPAIDPLEPPPLIEMPAIQLQPAENSDASQQSLPDPPATSSPDVDEVPSIIHTQRLPKVQKPQPQRLPHIIGESQGSGPSLYDAFRLPNLDNQPHEPLQVAPLPPRSDPRLDSEITGIAIPDVPPMRRETIDPPRPDAVAEDLPRPAATPSQPLPQFEALLESITETPAAVPQPAAPIEAIAPPRTASPQPEGASVVVDRVDPQPSLQRDGKWWDDEVRKPLLRFDRSQAMTLEDAYRAALRFSPELLSLTAEVDSRGYEVARLDAGFDWTLFVESIWAHEDDPVGDALAGAAGRLEANDYGTRFGGRQRNRLGGDLEIAHRTGFRDSNSSFFTPPDQANQRLSIDYTQPLLRGAGYQVNTSPVELSKFAHQVSVEDLQAGIEQQLQVVAVAYWNLVGVRGRFVQTRASWHRADKLLKIVEKRQQIDAGKDNMNRIRSAVASRYAATVSAEYDVVRAQEALLREIFGSNYAQQQGFEFVTTTLPPETGEASDVQQDVEVGLAYRPEVRRALKQIQSAAIENNVADNELLPVLNLVLSTYSASLRGNKQFGDAFRDQFVDSNPGISGGLTFEVPVYNRAANARQRQTVANLKRFEADLQGVAADIALEVRDRWLATAQAATDLDLKGRALVSAHEDLNYVNARMRYLADGTSFTDLYLDNILRAQDRLQASENSLLQSQINYGVAQIDLGRATGTLRQSLMGPPNVASFAEPQLVH</sequence>
<evidence type="ECO:0000256" key="6">
    <source>
        <dbReference type="SAM" id="MobiDB-lite"/>
    </source>
</evidence>
<name>A0A518ITZ3_9BACT</name>
<feature type="signal peptide" evidence="7">
    <location>
        <begin position="1"/>
        <end position="22"/>
    </location>
</feature>
<feature type="compositionally biased region" description="Basic and acidic residues" evidence="6">
    <location>
        <begin position="280"/>
        <end position="290"/>
    </location>
</feature>
<keyword evidence="5" id="KW-0998">Cell outer membrane</keyword>
<keyword evidence="3" id="KW-0812">Transmembrane</keyword>
<keyword evidence="9" id="KW-1185">Reference proteome</keyword>
<evidence type="ECO:0000256" key="2">
    <source>
        <dbReference type="ARBA" id="ARBA00022452"/>
    </source>
</evidence>
<accession>A0A518ITZ3</accession>
<dbReference type="AlphaFoldDB" id="A0A518ITZ3"/>
<keyword evidence="4" id="KW-0472">Membrane</keyword>
<evidence type="ECO:0000256" key="5">
    <source>
        <dbReference type="ARBA" id="ARBA00023237"/>
    </source>
</evidence>
<dbReference type="InterPro" id="IPR051906">
    <property type="entry name" value="TolC-like"/>
</dbReference>
<dbReference type="GO" id="GO:0015288">
    <property type="term" value="F:porin activity"/>
    <property type="evidence" value="ECO:0007669"/>
    <property type="project" value="TreeGrafter"/>
</dbReference>
<evidence type="ECO:0000313" key="8">
    <source>
        <dbReference type="EMBL" id="QDV56558.1"/>
    </source>
</evidence>
<dbReference type="PANTHER" id="PTHR30026">
    <property type="entry name" value="OUTER MEMBRANE PROTEIN TOLC"/>
    <property type="match status" value="1"/>
</dbReference>
<feature type="compositionally biased region" description="Polar residues" evidence="6">
    <location>
        <begin position="128"/>
        <end position="138"/>
    </location>
</feature>
<evidence type="ECO:0000313" key="9">
    <source>
        <dbReference type="Proteomes" id="UP000316770"/>
    </source>
</evidence>
<organism evidence="8 9">
    <name type="scientific">Rosistilla oblonga</name>
    <dbReference type="NCBI Taxonomy" id="2527990"/>
    <lineage>
        <taxon>Bacteria</taxon>
        <taxon>Pseudomonadati</taxon>
        <taxon>Planctomycetota</taxon>
        <taxon>Planctomycetia</taxon>
        <taxon>Pirellulales</taxon>
        <taxon>Pirellulaceae</taxon>
        <taxon>Rosistilla</taxon>
    </lineage>
</organism>
<dbReference type="Gene3D" id="1.20.1600.10">
    <property type="entry name" value="Outer membrane efflux proteins (OEP)"/>
    <property type="match status" value="1"/>
</dbReference>
<protein>
    <submittedName>
        <fullName evidence="8">Outer membrane efflux protein</fullName>
    </submittedName>
</protein>
<evidence type="ECO:0000256" key="3">
    <source>
        <dbReference type="ARBA" id="ARBA00022692"/>
    </source>
</evidence>
<proteinExistence type="predicted"/>
<dbReference type="SUPFAM" id="SSF56954">
    <property type="entry name" value="Outer membrane efflux proteins (OEP)"/>
    <property type="match status" value="1"/>
</dbReference>
<dbReference type="GO" id="GO:0015562">
    <property type="term" value="F:efflux transmembrane transporter activity"/>
    <property type="evidence" value="ECO:0007669"/>
    <property type="project" value="InterPro"/>
</dbReference>
<dbReference type="GO" id="GO:0009279">
    <property type="term" value="C:cell outer membrane"/>
    <property type="evidence" value="ECO:0007669"/>
    <property type="project" value="UniProtKB-SubCell"/>
</dbReference>
<dbReference type="GO" id="GO:1990281">
    <property type="term" value="C:efflux pump complex"/>
    <property type="evidence" value="ECO:0007669"/>
    <property type="project" value="TreeGrafter"/>
</dbReference>
<dbReference type="Proteomes" id="UP000316770">
    <property type="component" value="Chromosome"/>
</dbReference>
<dbReference type="RefSeq" id="WP_145285148.1">
    <property type="nucleotide sequence ID" value="NZ_CP036318.1"/>
</dbReference>
<reference evidence="8 9" key="1">
    <citation type="submission" date="2019-02" db="EMBL/GenBank/DDBJ databases">
        <title>Deep-cultivation of Planctomycetes and their phenomic and genomic characterization uncovers novel biology.</title>
        <authorList>
            <person name="Wiegand S."/>
            <person name="Jogler M."/>
            <person name="Boedeker C."/>
            <person name="Pinto D."/>
            <person name="Vollmers J."/>
            <person name="Rivas-Marin E."/>
            <person name="Kohn T."/>
            <person name="Peeters S.H."/>
            <person name="Heuer A."/>
            <person name="Rast P."/>
            <person name="Oberbeckmann S."/>
            <person name="Bunk B."/>
            <person name="Jeske O."/>
            <person name="Meyerdierks A."/>
            <person name="Storesund J.E."/>
            <person name="Kallscheuer N."/>
            <person name="Luecker S."/>
            <person name="Lage O.M."/>
            <person name="Pohl T."/>
            <person name="Merkel B.J."/>
            <person name="Hornburger P."/>
            <person name="Mueller R.-W."/>
            <person name="Bruemmer F."/>
            <person name="Labrenz M."/>
            <person name="Spormann A.M."/>
            <person name="Op den Camp H."/>
            <person name="Overmann J."/>
            <person name="Amann R."/>
            <person name="Jetten M.S.M."/>
            <person name="Mascher T."/>
            <person name="Medema M.H."/>
            <person name="Devos D.P."/>
            <person name="Kaster A.-K."/>
            <person name="Ovreas L."/>
            <person name="Rohde M."/>
            <person name="Galperin M.Y."/>
            <person name="Jogler C."/>
        </authorList>
    </citation>
    <scope>NUCLEOTIDE SEQUENCE [LARGE SCALE GENOMIC DNA]</scope>
    <source>
        <strain evidence="8 9">Mal33</strain>
    </source>
</reference>
<keyword evidence="7" id="KW-0732">Signal</keyword>